<comment type="caution">
    <text evidence="2">The sequence shown here is derived from an EMBL/GenBank/DDBJ whole genome shotgun (WGS) entry which is preliminary data.</text>
</comment>
<gene>
    <name evidence="2" type="ORF">HFV08_13035</name>
</gene>
<proteinExistence type="predicted"/>
<dbReference type="RefSeq" id="WP_168539030.1">
    <property type="nucleotide sequence ID" value="NZ_JAAWWP010000006.1"/>
</dbReference>
<reference evidence="2 3" key="1">
    <citation type="submission" date="2020-04" db="EMBL/GenBank/DDBJ databases">
        <title>Phylogenetic Diversity and Antibacterial Activity against Ralstonia solanacearum of Endophytic Actinomycete Isolated from Moss.</title>
        <authorList>
            <person name="Zhuang X."/>
        </authorList>
    </citation>
    <scope>NUCLEOTIDE SEQUENCE [LARGE SCALE GENOMIC DNA]</scope>
    <source>
        <strain evidence="2 3">LD120</strain>
    </source>
</reference>
<evidence type="ECO:0000313" key="2">
    <source>
        <dbReference type="EMBL" id="NKI42154.1"/>
    </source>
</evidence>
<dbReference type="EMBL" id="JAAWWP010000006">
    <property type="protein sequence ID" value="NKI42154.1"/>
    <property type="molecule type" value="Genomic_DNA"/>
</dbReference>
<sequence>MAHHHKPNQAVEGDPDHGHGRGMPRRPDQEELDQRTARERAEAGLPTAAAPDPDAEYRAVREEVERAVGAGEMPSGEPTRRTRAPFPPTRYRG</sequence>
<dbReference type="Proteomes" id="UP000772196">
    <property type="component" value="Unassembled WGS sequence"/>
</dbReference>
<name>A0ABX1H4H2_9ACTN</name>
<keyword evidence="3" id="KW-1185">Reference proteome</keyword>
<feature type="compositionally biased region" description="Basic and acidic residues" evidence="1">
    <location>
        <begin position="55"/>
        <end position="66"/>
    </location>
</feature>
<accession>A0ABX1H4H2</accession>
<organism evidence="2 3">
    <name type="scientific">Streptomyces physcomitrii</name>
    <dbReference type="NCBI Taxonomy" id="2724184"/>
    <lineage>
        <taxon>Bacteria</taxon>
        <taxon>Bacillati</taxon>
        <taxon>Actinomycetota</taxon>
        <taxon>Actinomycetes</taxon>
        <taxon>Kitasatosporales</taxon>
        <taxon>Streptomycetaceae</taxon>
        <taxon>Streptomyces</taxon>
    </lineage>
</organism>
<feature type="compositionally biased region" description="Basic and acidic residues" evidence="1">
    <location>
        <begin position="14"/>
        <end position="42"/>
    </location>
</feature>
<feature type="region of interest" description="Disordered" evidence="1">
    <location>
        <begin position="1"/>
        <end position="93"/>
    </location>
</feature>
<evidence type="ECO:0000256" key="1">
    <source>
        <dbReference type="SAM" id="MobiDB-lite"/>
    </source>
</evidence>
<evidence type="ECO:0000313" key="3">
    <source>
        <dbReference type="Proteomes" id="UP000772196"/>
    </source>
</evidence>
<protein>
    <submittedName>
        <fullName evidence="2">Uncharacterized protein</fullName>
    </submittedName>
</protein>